<dbReference type="PANTHER" id="PTHR42718">
    <property type="entry name" value="MAJOR FACILITATOR SUPERFAMILY MULTIDRUG TRANSPORTER MFSC"/>
    <property type="match status" value="1"/>
</dbReference>
<dbReference type="InterPro" id="IPR020846">
    <property type="entry name" value="MFS_dom"/>
</dbReference>
<evidence type="ECO:0000256" key="3">
    <source>
        <dbReference type="ARBA" id="ARBA00022692"/>
    </source>
</evidence>
<dbReference type="AlphaFoldDB" id="T1CTH2"/>
<dbReference type="Gene3D" id="1.20.1250.20">
    <property type="entry name" value="MFS general substrate transporter like domains"/>
    <property type="match status" value="1"/>
</dbReference>
<feature type="transmembrane region" description="Helical" evidence="7">
    <location>
        <begin position="63"/>
        <end position="84"/>
    </location>
</feature>
<evidence type="ECO:0000256" key="1">
    <source>
        <dbReference type="ARBA" id="ARBA00004141"/>
    </source>
</evidence>
<gene>
    <name evidence="9" type="ORF">B1B_03582</name>
</gene>
<dbReference type="Pfam" id="PF07690">
    <property type="entry name" value="MFS_1"/>
    <property type="match status" value="1"/>
</dbReference>
<dbReference type="GO" id="GO:0022857">
    <property type="term" value="F:transmembrane transporter activity"/>
    <property type="evidence" value="ECO:0007669"/>
    <property type="project" value="InterPro"/>
</dbReference>
<feature type="compositionally biased region" description="Pro residues" evidence="6">
    <location>
        <begin position="1"/>
        <end position="10"/>
    </location>
</feature>
<accession>T1CTH2</accession>
<organism evidence="9">
    <name type="scientific">mine drainage metagenome</name>
    <dbReference type="NCBI Taxonomy" id="410659"/>
    <lineage>
        <taxon>unclassified sequences</taxon>
        <taxon>metagenomes</taxon>
        <taxon>ecological metagenomes</taxon>
    </lineage>
</organism>
<evidence type="ECO:0000259" key="8">
    <source>
        <dbReference type="PROSITE" id="PS50850"/>
    </source>
</evidence>
<dbReference type="SUPFAM" id="SSF103473">
    <property type="entry name" value="MFS general substrate transporter"/>
    <property type="match status" value="1"/>
</dbReference>
<reference evidence="9" key="1">
    <citation type="submission" date="2013-08" db="EMBL/GenBank/DDBJ databases">
        <authorList>
            <person name="Mendez C."/>
            <person name="Richter M."/>
            <person name="Ferrer M."/>
            <person name="Sanchez J."/>
        </authorList>
    </citation>
    <scope>NUCLEOTIDE SEQUENCE</scope>
</reference>
<dbReference type="EMBL" id="AUZY01002209">
    <property type="protein sequence ID" value="EQD72755.1"/>
    <property type="molecule type" value="Genomic_DNA"/>
</dbReference>
<dbReference type="InterPro" id="IPR011701">
    <property type="entry name" value="MFS"/>
</dbReference>
<dbReference type="PROSITE" id="PS50850">
    <property type="entry name" value="MFS"/>
    <property type="match status" value="1"/>
</dbReference>
<evidence type="ECO:0000256" key="4">
    <source>
        <dbReference type="ARBA" id="ARBA00022989"/>
    </source>
</evidence>
<evidence type="ECO:0000256" key="6">
    <source>
        <dbReference type="SAM" id="MobiDB-lite"/>
    </source>
</evidence>
<feature type="region of interest" description="Disordered" evidence="6">
    <location>
        <begin position="1"/>
        <end position="21"/>
    </location>
</feature>
<comment type="subcellular location">
    <subcellularLocation>
        <location evidence="1">Membrane</location>
        <topology evidence="1">Multi-pass membrane protein</topology>
    </subcellularLocation>
</comment>
<keyword evidence="3 7" id="KW-0812">Transmembrane</keyword>
<feature type="transmembrane region" description="Helical" evidence="7">
    <location>
        <begin position="27"/>
        <end position="51"/>
    </location>
</feature>
<feature type="non-terminal residue" evidence="9">
    <location>
        <position position="147"/>
    </location>
</feature>
<keyword evidence="2" id="KW-0813">Transport</keyword>
<proteinExistence type="predicted"/>
<dbReference type="GO" id="GO:0016020">
    <property type="term" value="C:membrane"/>
    <property type="evidence" value="ECO:0007669"/>
    <property type="project" value="UniProtKB-SubCell"/>
</dbReference>
<feature type="transmembrane region" description="Helical" evidence="7">
    <location>
        <begin position="96"/>
        <end position="117"/>
    </location>
</feature>
<reference evidence="9" key="2">
    <citation type="journal article" date="2014" name="ISME J.">
        <title>Microbial stratification in low pH oxic and suboxic macroscopic growths along an acid mine drainage.</title>
        <authorList>
            <person name="Mendez-Garcia C."/>
            <person name="Mesa V."/>
            <person name="Sprenger R.R."/>
            <person name="Richter M."/>
            <person name="Diez M.S."/>
            <person name="Solano J."/>
            <person name="Bargiela R."/>
            <person name="Golyshina O.V."/>
            <person name="Manteca A."/>
            <person name="Ramos J.L."/>
            <person name="Gallego J.R."/>
            <person name="Llorente I."/>
            <person name="Martins Dos Santos V.A."/>
            <person name="Jensen O.N."/>
            <person name="Pelaez A.I."/>
            <person name="Sanchez J."/>
            <person name="Ferrer M."/>
        </authorList>
    </citation>
    <scope>NUCLEOTIDE SEQUENCE</scope>
</reference>
<evidence type="ECO:0000256" key="7">
    <source>
        <dbReference type="SAM" id="Phobius"/>
    </source>
</evidence>
<evidence type="ECO:0000313" key="9">
    <source>
        <dbReference type="EMBL" id="EQD72755.1"/>
    </source>
</evidence>
<comment type="caution">
    <text evidence="9">The sequence shown here is derived from an EMBL/GenBank/DDBJ whole genome shotgun (WGS) entry which is preliminary data.</text>
</comment>
<dbReference type="InterPro" id="IPR036259">
    <property type="entry name" value="MFS_trans_sf"/>
</dbReference>
<protein>
    <submittedName>
        <fullName evidence="9">Major facilitator transporter</fullName>
    </submittedName>
</protein>
<evidence type="ECO:0000256" key="2">
    <source>
        <dbReference type="ARBA" id="ARBA00022448"/>
    </source>
</evidence>
<evidence type="ECO:0000256" key="5">
    <source>
        <dbReference type="ARBA" id="ARBA00023136"/>
    </source>
</evidence>
<keyword evidence="4 7" id="KW-1133">Transmembrane helix</keyword>
<keyword evidence="5 7" id="KW-0472">Membrane</keyword>
<dbReference type="PANTHER" id="PTHR42718:SF9">
    <property type="entry name" value="MAJOR FACILITATOR SUPERFAMILY MULTIDRUG TRANSPORTER MFSC"/>
    <property type="match status" value="1"/>
</dbReference>
<feature type="domain" description="Major facilitator superfamily (MFS) profile" evidence="8">
    <location>
        <begin position="29"/>
        <end position="147"/>
    </location>
</feature>
<name>T1CTH2_9ZZZZ</name>
<sequence length="147" mass="15422">MSRPRTPPQDPGTGSPEVPLDPGRQRAVLIILASAALMVNYVETMIIPGLQASFVPFFDNAPLSVATWILSAYLVVGTALTPLAGKLGDIYGKKRVLVGILAVYFVAVSVAGFTPNLGDAIGMTRGNEIYLLIGVRAVQGVGLAIFP</sequence>